<evidence type="ECO:0000313" key="1">
    <source>
        <dbReference type="EnsemblProtists" id="HpaP803594"/>
    </source>
</evidence>
<sequence>MRQVRVLLQDVVLVASGLRPSCLVDCCALTKKQATIVLEFLQNETNSGQWQWLEAKHVRALQLDGNVFFVHVTAFVREKMAELATDLNDPLVVDVNAKLSHPLLITKSSTTSRSRAKAFANWTVSACKDLLLSTNKLGVLEWKRPSMLAATAVAGRLLCYPYVYDTLEDDDSNKVMEMDGWSEQDNCLGLPSKQLDMVLQEFSVPQHLLDKGDGFCIDRRLRLDTHSLSPLLKVLQARCQLKLQHAIDQSWWTAEDVQVQVRVEGRTLHRVAL</sequence>
<dbReference type="EnsemblProtists" id="HpaT803594">
    <property type="protein sequence ID" value="HpaP803594"/>
    <property type="gene ID" value="HpaG803594"/>
</dbReference>
<protein>
    <submittedName>
        <fullName evidence="1">Uncharacterized protein</fullName>
    </submittedName>
</protein>
<dbReference type="Pfam" id="PF14953">
    <property type="entry name" value="DUF4504"/>
    <property type="match status" value="1"/>
</dbReference>
<dbReference type="eggNOG" id="ENOG502REY6">
    <property type="taxonomic scope" value="Eukaryota"/>
</dbReference>
<dbReference type="EMBL" id="JH598095">
    <property type="status" value="NOT_ANNOTATED_CDS"/>
    <property type="molecule type" value="Genomic_DNA"/>
</dbReference>
<dbReference type="InterPro" id="IPR027850">
    <property type="entry name" value="DUF4504"/>
</dbReference>
<proteinExistence type="predicted"/>
<dbReference type="AlphaFoldDB" id="M4BBD2"/>
<reference evidence="2" key="1">
    <citation type="journal article" date="2010" name="Science">
        <title>Signatures of adaptation to obligate biotrophy in the Hyaloperonospora arabidopsidis genome.</title>
        <authorList>
            <person name="Baxter L."/>
            <person name="Tripathy S."/>
            <person name="Ishaque N."/>
            <person name="Boot N."/>
            <person name="Cabral A."/>
            <person name="Kemen E."/>
            <person name="Thines M."/>
            <person name="Ah-Fong A."/>
            <person name="Anderson R."/>
            <person name="Badejoko W."/>
            <person name="Bittner-Eddy P."/>
            <person name="Boore J.L."/>
            <person name="Chibucos M.C."/>
            <person name="Coates M."/>
            <person name="Dehal P."/>
            <person name="Delehaunty K."/>
            <person name="Dong S."/>
            <person name="Downton P."/>
            <person name="Dumas B."/>
            <person name="Fabro G."/>
            <person name="Fronick C."/>
            <person name="Fuerstenberg S.I."/>
            <person name="Fulton L."/>
            <person name="Gaulin E."/>
            <person name="Govers F."/>
            <person name="Hughes L."/>
            <person name="Humphray S."/>
            <person name="Jiang R.H."/>
            <person name="Judelson H."/>
            <person name="Kamoun S."/>
            <person name="Kyung K."/>
            <person name="Meijer H."/>
            <person name="Minx P."/>
            <person name="Morris P."/>
            <person name="Nelson J."/>
            <person name="Phuntumart V."/>
            <person name="Qutob D."/>
            <person name="Rehmany A."/>
            <person name="Rougon-Cardoso A."/>
            <person name="Ryden P."/>
            <person name="Torto-Alalibo T."/>
            <person name="Studholme D."/>
            <person name="Wang Y."/>
            <person name="Win J."/>
            <person name="Wood J."/>
            <person name="Clifton S.W."/>
            <person name="Rogers J."/>
            <person name="Van den Ackerveken G."/>
            <person name="Jones J.D."/>
            <person name="McDowell J.M."/>
            <person name="Beynon J."/>
            <person name="Tyler B.M."/>
        </authorList>
    </citation>
    <scope>NUCLEOTIDE SEQUENCE [LARGE SCALE GENOMIC DNA]</scope>
    <source>
        <strain evidence="2">Emoy2</strain>
    </source>
</reference>
<dbReference type="HOGENOM" id="CLU_067233_0_0_1"/>
<dbReference type="VEuPathDB" id="FungiDB:HpaG803594"/>
<evidence type="ECO:0000313" key="2">
    <source>
        <dbReference type="Proteomes" id="UP000011713"/>
    </source>
</evidence>
<dbReference type="PANTHER" id="PTHR31366">
    <property type="entry name" value="UPF0739 PROTEIN C1ORF74"/>
    <property type="match status" value="1"/>
</dbReference>
<keyword evidence="2" id="KW-1185">Reference proteome</keyword>
<dbReference type="Proteomes" id="UP000011713">
    <property type="component" value="Unassembled WGS sequence"/>
</dbReference>
<name>M4BBD2_HYAAE</name>
<reference evidence="1" key="2">
    <citation type="submission" date="2015-06" db="UniProtKB">
        <authorList>
            <consortium name="EnsemblProtists"/>
        </authorList>
    </citation>
    <scope>IDENTIFICATION</scope>
    <source>
        <strain evidence="1">Emoy2</strain>
    </source>
</reference>
<accession>M4BBD2</accession>
<dbReference type="InParanoid" id="M4BBD2"/>
<dbReference type="PANTHER" id="PTHR31366:SF2">
    <property type="entry name" value="UPF0739 PROTEIN C1ORF74"/>
    <property type="match status" value="1"/>
</dbReference>
<organism evidence="1 2">
    <name type="scientific">Hyaloperonospora arabidopsidis (strain Emoy2)</name>
    <name type="common">Downy mildew agent</name>
    <name type="synonym">Peronospora arabidopsidis</name>
    <dbReference type="NCBI Taxonomy" id="559515"/>
    <lineage>
        <taxon>Eukaryota</taxon>
        <taxon>Sar</taxon>
        <taxon>Stramenopiles</taxon>
        <taxon>Oomycota</taxon>
        <taxon>Peronosporomycetes</taxon>
        <taxon>Peronosporales</taxon>
        <taxon>Peronosporaceae</taxon>
        <taxon>Hyaloperonospora</taxon>
    </lineage>
</organism>